<keyword evidence="5 6" id="KW-0472">Membrane</keyword>
<evidence type="ECO:0000256" key="4">
    <source>
        <dbReference type="ARBA" id="ARBA00022989"/>
    </source>
</evidence>
<dbReference type="Proteomes" id="UP001149009">
    <property type="component" value="Unassembled WGS sequence"/>
</dbReference>
<reference evidence="7" key="1">
    <citation type="submission" date="2022-08" db="EMBL/GenBank/DDBJ databases">
        <title>Chelativorans sichuanense sp. nov., a paraffin oil-degrading bacterium isolated from a mixture of oil-based drill cuttings and paddy soil.</title>
        <authorList>
            <person name="Yu J."/>
            <person name="Liu H."/>
            <person name="Chen Q."/>
        </authorList>
    </citation>
    <scope>NUCLEOTIDE SEQUENCE</scope>
    <source>
        <strain evidence="7">SCAU 2101</strain>
    </source>
</reference>
<protein>
    <submittedName>
        <fullName evidence="7">AI-2E family transporter</fullName>
    </submittedName>
</protein>
<dbReference type="PANTHER" id="PTHR21716:SF16">
    <property type="entry name" value="BLL1467 PROTEIN"/>
    <property type="match status" value="1"/>
</dbReference>
<dbReference type="RefSeq" id="WP_261514532.1">
    <property type="nucleotide sequence ID" value="NZ_JAODNV010000006.1"/>
</dbReference>
<feature type="transmembrane region" description="Helical" evidence="6">
    <location>
        <begin position="41"/>
        <end position="61"/>
    </location>
</feature>
<evidence type="ECO:0000256" key="1">
    <source>
        <dbReference type="ARBA" id="ARBA00004141"/>
    </source>
</evidence>
<dbReference type="Pfam" id="PF01594">
    <property type="entry name" value="AI-2E_transport"/>
    <property type="match status" value="1"/>
</dbReference>
<evidence type="ECO:0000256" key="6">
    <source>
        <dbReference type="SAM" id="Phobius"/>
    </source>
</evidence>
<sequence length="365" mass="38921">MSVPTPTSKSDLDIALMRGAQVAVLFLGVLGFIAALQAGRFLFAPVALAVVVGLMLGPIALRLENRGVPPAFSAAAAVLIFLLVVCAVGGAIAAPLTTWAGRLPQIWSELQLQLTSLAEPLATVKSVREEIRSVTGGSEVTVSVDDGSTVQSMAVLAPTLLAQILVFFASLYFFLATRHDTRLIVLKLCSGRKLRRRVAHIFHDVEELVANYLLAITLINAGLGLAVAVALWLLGVPSAALWGALAGVLNFVVYLGPAAMALILFGVGLASFDTFTGSLLPPLAYLAVNAVEAQFVTPLVIGRRMTLNPFLVFLAVSFWIWIWGPIGGFIAIPALVILFAIARNIVPGFEWGLTEERKRQYSRLP</sequence>
<comment type="caution">
    <text evidence="7">The sequence shown here is derived from an EMBL/GenBank/DDBJ whole genome shotgun (WGS) entry which is preliminary data.</text>
</comment>
<gene>
    <name evidence="7" type="ORF">NYR54_05105</name>
</gene>
<evidence type="ECO:0000256" key="3">
    <source>
        <dbReference type="ARBA" id="ARBA00022692"/>
    </source>
</evidence>
<dbReference type="InterPro" id="IPR002549">
    <property type="entry name" value="AI-2E-like"/>
</dbReference>
<feature type="transmembrane region" description="Helical" evidence="6">
    <location>
        <begin position="212"/>
        <end position="234"/>
    </location>
</feature>
<feature type="transmembrane region" description="Helical" evidence="6">
    <location>
        <begin position="155"/>
        <end position="175"/>
    </location>
</feature>
<feature type="transmembrane region" description="Helical" evidence="6">
    <location>
        <begin position="73"/>
        <end position="96"/>
    </location>
</feature>
<feature type="transmembrane region" description="Helical" evidence="6">
    <location>
        <begin position="241"/>
        <end position="267"/>
    </location>
</feature>
<comment type="subcellular location">
    <subcellularLocation>
        <location evidence="1">Membrane</location>
        <topology evidence="1">Multi-pass membrane protein</topology>
    </subcellularLocation>
</comment>
<dbReference type="AlphaFoldDB" id="A0A9X3AZ68"/>
<feature type="transmembrane region" description="Helical" evidence="6">
    <location>
        <begin position="15"/>
        <end position="34"/>
    </location>
</feature>
<organism evidence="7 8">
    <name type="scientific">Chelativorans petroleitrophicus</name>
    <dbReference type="NCBI Taxonomy" id="2975484"/>
    <lineage>
        <taxon>Bacteria</taxon>
        <taxon>Pseudomonadati</taxon>
        <taxon>Pseudomonadota</taxon>
        <taxon>Alphaproteobacteria</taxon>
        <taxon>Hyphomicrobiales</taxon>
        <taxon>Phyllobacteriaceae</taxon>
        <taxon>Chelativorans</taxon>
    </lineage>
</organism>
<evidence type="ECO:0000256" key="5">
    <source>
        <dbReference type="ARBA" id="ARBA00023136"/>
    </source>
</evidence>
<dbReference type="GO" id="GO:0016020">
    <property type="term" value="C:membrane"/>
    <property type="evidence" value="ECO:0007669"/>
    <property type="project" value="UniProtKB-SubCell"/>
</dbReference>
<comment type="similarity">
    <text evidence="2">Belongs to the autoinducer-2 exporter (AI-2E) (TC 2.A.86) family.</text>
</comment>
<keyword evidence="4 6" id="KW-1133">Transmembrane helix</keyword>
<proteinExistence type="inferred from homology"/>
<dbReference type="EMBL" id="JAODNV010000006">
    <property type="protein sequence ID" value="MCT8989675.1"/>
    <property type="molecule type" value="Genomic_DNA"/>
</dbReference>
<evidence type="ECO:0000256" key="2">
    <source>
        <dbReference type="ARBA" id="ARBA00009773"/>
    </source>
</evidence>
<evidence type="ECO:0000313" key="7">
    <source>
        <dbReference type="EMBL" id="MCT8989675.1"/>
    </source>
</evidence>
<dbReference type="PANTHER" id="PTHR21716">
    <property type="entry name" value="TRANSMEMBRANE PROTEIN"/>
    <property type="match status" value="1"/>
</dbReference>
<name>A0A9X3AZ68_9HYPH</name>
<keyword evidence="8" id="KW-1185">Reference proteome</keyword>
<accession>A0A9X3AZ68</accession>
<feature type="transmembrane region" description="Helical" evidence="6">
    <location>
        <begin position="330"/>
        <end position="353"/>
    </location>
</feature>
<dbReference type="GO" id="GO:0055085">
    <property type="term" value="P:transmembrane transport"/>
    <property type="evidence" value="ECO:0007669"/>
    <property type="project" value="TreeGrafter"/>
</dbReference>
<evidence type="ECO:0000313" key="8">
    <source>
        <dbReference type="Proteomes" id="UP001149009"/>
    </source>
</evidence>
<keyword evidence="3 6" id="KW-0812">Transmembrane</keyword>